<evidence type="ECO:0000313" key="4">
    <source>
        <dbReference type="EMBL" id="MCZ3373349.1"/>
    </source>
</evidence>
<keyword evidence="5" id="KW-1185">Reference proteome</keyword>
<dbReference type="RefSeq" id="WP_048082717.1">
    <property type="nucleotide sequence ID" value="NZ_JAPVER010000020.1"/>
</dbReference>
<dbReference type="InterPro" id="IPR001173">
    <property type="entry name" value="Glyco_trans_2-like"/>
</dbReference>
<keyword evidence="1" id="KW-1133">Transmembrane helix</keyword>
<evidence type="ECO:0000256" key="1">
    <source>
        <dbReference type="SAM" id="Phobius"/>
    </source>
</evidence>
<dbReference type="CDD" id="cd04179">
    <property type="entry name" value="DPM_DPG-synthase_like"/>
    <property type="match status" value="1"/>
</dbReference>
<dbReference type="PANTHER" id="PTHR48090:SF7">
    <property type="entry name" value="RFBJ PROTEIN"/>
    <property type="match status" value="1"/>
</dbReference>
<feature type="domain" description="Glycosyltransferase 2-like" evidence="2">
    <location>
        <begin position="6"/>
        <end position="135"/>
    </location>
</feature>
<feature type="transmembrane region" description="Helical" evidence="1">
    <location>
        <begin position="267"/>
        <end position="293"/>
    </location>
</feature>
<organism evidence="3 5">
    <name type="scientific">Methanobacterium veterum</name>
    <dbReference type="NCBI Taxonomy" id="408577"/>
    <lineage>
        <taxon>Archaea</taxon>
        <taxon>Methanobacteriati</taxon>
        <taxon>Methanobacteriota</taxon>
        <taxon>Methanomada group</taxon>
        <taxon>Methanobacteria</taxon>
        <taxon>Methanobacteriales</taxon>
        <taxon>Methanobacteriaceae</taxon>
        <taxon>Methanobacterium</taxon>
    </lineage>
</organism>
<gene>
    <name evidence="4" type="ORF">O3H35_11950</name>
    <name evidence="3" type="ORF">O3H54_16540</name>
</gene>
<evidence type="ECO:0000313" key="3">
    <source>
        <dbReference type="EMBL" id="MCZ3367503.1"/>
    </source>
</evidence>
<dbReference type="InterPro" id="IPR050256">
    <property type="entry name" value="Glycosyltransferase_2"/>
</dbReference>
<dbReference type="SUPFAM" id="SSF53448">
    <property type="entry name" value="Nucleotide-diphospho-sugar transferases"/>
    <property type="match status" value="1"/>
</dbReference>
<name>A0A9E5A0R2_9EURY</name>
<proteinExistence type="predicted"/>
<sequence length="332" mass="35670">MVKLTAVMPAYNEELCISGIILGSKKYVDEVIVVDDGSTDNTVEIAELAGARVIRHYSNKGKGAALKTGFKAAKGSEIIVALDSDGQHNPEEIPKLITPILTGEADIVNGSRYINGNKKDTPSYRRIGQAVLDKATNLGSGLDITDSQSGFRAFAGYTIPVFQFSCKDFSIESEMLTDAANAGMRIKEVEIGVRYDVDGSTKNPVSHGVGVLIRIIHNFQFQRPLFYFALPGIVITLIGIVLGLMFFGDYLAKSSNSIASSIAPSAAYSLAPTILAIMMTLTGGFLALTGIILDSMTKLINKVMNSQNGIIISKSTESVEFNKIKDMNLKGK</sequence>
<accession>A0A9E5A0R2</accession>
<dbReference type="AlphaFoldDB" id="A0A9E5A0R2"/>
<dbReference type="PANTHER" id="PTHR48090">
    <property type="entry name" value="UNDECAPRENYL-PHOSPHATE 4-DEOXY-4-FORMAMIDO-L-ARABINOSE TRANSFERASE-RELATED"/>
    <property type="match status" value="1"/>
</dbReference>
<keyword evidence="1" id="KW-0812">Transmembrane</keyword>
<dbReference type="Gene3D" id="3.90.550.10">
    <property type="entry name" value="Spore Coat Polysaccharide Biosynthesis Protein SpsA, Chain A"/>
    <property type="match status" value="1"/>
</dbReference>
<dbReference type="Pfam" id="PF00535">
    <property type="entry name" value="Glycos_transf_2"/>
    <property type="match status" value="1"/>
</dbReference>
<protein>
    <submittedName>
        <fullName evidence="3">Glycosyltransferase family 2 protein</fullName>
    </submittedName>
</protein>
<feature type="transmembrane region" description="Helical" evidence="1">
    <location>
        <begin position="225"/>
        <end position="247"/>
    </location>
</feature>
<dbReference type="EMBL" id="JAPVER010000020">
    <property type="protein sequence ID" value="MCZ3367503.1"/>
    <property type="molecule type" value="Genomic_DNA"/>
</dbReference>
<dbReference type="Proteomes" id="UP001068021">
    <property type="component" value="Unassembled WGS sequence"/>
</dbReference>
<dbReference type="EMBL" id="JAPVES010000030">
    <property type="protein sequence ID" value="MCZ3373349.1"/>
    <property type="molecule type" value="Genomic_DNA"/>
</dbReference>
<evidence type="ECO:0000259" key="2">
    <source>
        <dbReference type="Pfam" id="PF00535"/>
    </source>
</evidence>
<dbReference type="InterPro" id="IPR029044">
    <property type="entry name" value="Nucleotide-diphossugar_trans"/>
</dbReference>
<reference evidence="3" key="1">
    <citation type="submission" date="2022-12" db="EMBL/GenBank/DDBJ databases">
        <title>Reclassification of two methanogenic archaea species isolated from the Kolyma lowland permafrost.</title>
        <authorList>
            <person name="Trubitsyn V.E."/>
            <person name="Rivkina E.M."/>
            <person name="Shcherbakova V.A."/>
        </authorList>
    </citation>
    <scope>NUCLEOTIDE SEQUENCE</scope>
    <source>
        <strain evidence="3">M2</strain>
        <strain evidence="4">MK4</strain>
    </source>
</reference>
<dbReference type="Proteomes" id="UP001074446">
    <property type="component" value="Unassembled WGS sequence"/>
</dbReference>
<evidence type="ECO:0000313" key="5">
    <source>
        <dbReference type="Proteomes" id="UP001068021"/>
    </source>
</evidence>
<keyword evidence="1" id="KW-0472">Membrane</keyword>
<comment type="caution">
    <text evidence="3">The sequence shown here is derived from an EMBL/GenBank/DDBJ whole genome shotgun (WGS) entry which is preliminary data.</text>
</comment>